<reference evidence="3" key="1">
    <citation type="submission" date="2017-04" db="EMBL/GenBank/DDBJ databases">
        <title>Unexpected and diverse lifestyles within the genus Limnohabitans.</title>
        <authorList>
            <person name="Kasalicky V."/>
            <person name="Mehrshad M."/>
            <person name="Andrei S.-A."/>
            <person name="Salcher M."/>
            <person name="Kratochvilova H."/>
            <person name="Simek K."/>
            <person name="Ghai R."/>
        </authorList>
    </citation>
    <scope>NUCLEOTIDE SEQUENCE [LARGE SCALE GENOMIC DNA]</scope>
    <source>
        <strain evidence="3">II-D5</strain>
    </source>
</reference>
<protein>
    <recommendedName>
        <fullName evidence="2">YCII-related domain-containing protein</fullName>
    </recommendedName>
</protein>
<proteinExistence type="inferred from homology"/>
<sequence>MLFAVLFTDRPDQAALRATYLQAHIDWVAAHQAQVRVAGSLREQLGQVPKGGLWIVESETKESVHQLMQTDPFWTCGLRQSVEVLHWSKALDQQVLV</sequence>
<comment type="similarity">
    <text evidence="1">Belongs to the YciI family.</text>
</comment>
<dbReference type="InterPro" id="IPR011008">
    <property type="entry name" value="Dimeric_a/b-barrel"/>
</dbReference>
<dbReference type="STRING" id="1293045.H663_05360"/>
<dbReference type="Proteomes" id="UP000037507">
    <property type="component" value="Unassembled WGS sequence"/>
</dbReference>
<dbReference type="RefSeq" id="WP_053170523.1">
    <property type="nucleotide sequence ID" value="NZ_LFYT02000006.1"/>
</dbReference>
<dbReference type="AlphaFoldDB" id="A0A2T7UFB0"/>
<evidence type="ECO:0000313" key="4">
    <source>
        <dbReference type="Proteomes" id="UP000037507"/>
    </source>
</evidence>
<evidence type="ECO:0000313" key="3">
    <source>
        <dbReference type="EMBL" id="PVE43334.1"/>
    </source>
</evidence>
<keyword evidence="4" id="KW-1185">Reference proteome</keyword>
<dbReference type="OrthoDB" id="9797014at2"/>
<organism evidence="3 4">
    <name type="scientific">Limnohabitans planktonicus II-D5</name>
    <dbReference type="NCBI Taxonomy" id="1293045"/>
    <lineage>
        <taxon>Bacteria</taxon>
        <taxon>Pseudomonadati</taxon>
        <taxon>Pseudomonadota</taxon>
        <taxon>Betaproteobacteria</taxon>
        <taxon>Burkholderiales</taxon>
        <taxon>Comamonadaceae</taxon>
        <taxon>Limnohabitans</taxon>
    </lineage>
</organism>
<dbReference type="InterPro" id="IPR005545">
    <property type="entry name" value="YCII"/>
</dbReference>
<evidence type="ECO:0000256" key="1">
    <source>
        <dbReference type="ARBA" id="ARBA00007689"/>
    </source>
</evidence>
<dbReference type="EMBL" id="LFYT02000006">
    <property type="protein sequence ID" value="PVE43334.1"/>
    <property type="molecule type" value="Genomic_DNA"/>
</dbReference>
<dbReference type="Gene3D" id="3.30.70.1060">
    <property type="entry name" value="Dimeric alpha+beta barrel"/>
    <property type="match status" value="1"/>
</dbReference>
<dbReference type="SUPFAM" id="SSF54909">
    <property type="entry name" value="Dimeric alpha+beta barrel"/>
    <property type="match status" value="1"/>
</dbReference>
<comment type="caution">
    <text evidence="3">The sequence shown here is derived from an EMBL/GenBank/DDBJ whole genome shotgun (WGS) entry which is preliminary data.</text>
</comment>
<gene>
    <name evidence="3" type="ORF">H663_007135</name>
</gene>
<accession>A0A2T7UFB0</accession>
<dbReference type="Pfam" id="PF03795">
    <property type="entry name" value="YCII"/>
    <property type="match status" value="1"/>
</dbReference>
<name>A0A2T7UFB0_9BURK</name>
<evidence type="ECO:0000259" key="2">
    <source>
        <dbReference type="Pfam" id="PF03795"/>
    </source>
</evidence>
<feature type="domain" description="YCII-related" evidence="2">
    <location>
        <begin position="1"/>
        <end position="88"/>
    </location>
</feature>